<evidence type="ECO:0000313" key="2">
    <source>
        <dbReference type="EMBL" id="EJT70362.1"/>
    </source>
</evidence>
<dbReference type="HOGENOM" id="CLU_2171244_0_0_1"/>
<dbReference type="AlphaFoldDB" id="J3PD17"/>
<evidence type="ECO:0000313" key="4">
    <source>
        <dbReference type="Proteomes" id="UP000006039"/>
    </source>
</evidence>
<reference evidence="3" key="4">
    <citation type="journal article" date="2015" name="G3 (Bethesda)">
        <title>Genome sequences of three phytopathogenic species of the Magnaporthaceae family of fungi.</title>
        <authorList>
            <person name="Okagaki L.H."/>
            <person name="Nunes C.C."/>
            <person name="Sailsbery J."/>
            <person name="Clay B."/>
            <person name="Brown D."/>
            <person name="John T."/>
            <person name="Oh Y."/>
            <person name="Young N."/>
            <person name="Fitzgerald M."/>
            <person name="Haas B.J."/>
            <person name="Zeng Q."/>
            <person name="Young S."/>
            <person name="Adiconis X."/>
            <person name="Fan L."/>
            <person name="Levin J.Z."/>
            <person name="Mitchell T.K."/>
            <person name="Okubara P.A."/>
            <person name="Farman M.L."/>
            <person name="Kohn L.M."/>
            <person name="Birren B."/>
            <person name="Ma L.-J."/>
            <person name="Dean R.A."/>
        </authorList>
    </citation>
    <scope>NUCLEOTIDE SEQUENCE</scope>
    <source>
        <strain evidence="3">R3-111a-1</strain>
    </source>
</reference>
<proteinExistence type="predicted"/>
<reference evidence="2" key="2">
    <citation type="submission" date="2010-07" db="EMBL/GenBank/DDBJ databases">
        <authorList>
            <consortium name="The Broad Institute Genome Sequencing Platform"/>
            <consortium name="Broad Institute Genome Sequencing Center for Infectious Disease"/>
            <person name="Ma L.-J."/>
            <person name="Dead R."/>
            <person name="Young S."/>
            <person name="Zeng Q."/>
            <person name="Koehrsen M."/>
            <person name="Alvarado L."/>
            <person name="Berlin A."/>
            <person name="Chapman S.B."/>
            <person name="Chen Z."/>
            <person name="Freedman E."/>
            <person name="Gellesch M."/>
            <person name="Goldberg J."/>
            <person name="Griggs A."/>
            <person name="Gujja S."/>
            <person name="Heilman E.R."/>
            <person name="Heiman D."/>
            <person name="Hepburn T."/>
            <person name="Howarth C."/>
            <person name="Jen D."/>
            <person name="Larson L."/>
            <person name="Mehta T."/>
            <person name="Neiman D."/>
            <person name="Pearson M."/>
            <person name="Roberts A."/>
            <person name="Saif S."/>
            <person name="Shea T."/>
            <person name="Shenoy N."/>
            <person name="Sisk P."/>
            <person name="Stolte C."/>
            <person name="Sykes S."/>
            <person name="Walk T."/>
            <person name="White J."/>
            <person name="Yandava C."/>
            <person name="Haas B."/>
            <person name="Nusbaum C."/>
            <person name="Birren B."/>
        </authorList>
    </citation>
    <scope>NUCLEOTIDE SEQUENCE</scope>
    <source>
        <strain evidence="2">R3-111a-1</strain>
    </source>
</reference>
<dbReference type="EMBL" id="GL385401">
    <property type="protein sequence ID" value="EJT70362.1"/>
    <property type="molecule type" value="Genomic_DNA"/>
</dbReference>
<feature type="compositionally biased region" description="Basic and acidic residues" evidence="1">
    <location>
        <begin position="12"/>
        <end position="24"/>
    </location>
</feature>
<dbReference type="Proteomes" id="UP000006039">
    <property type="component" value="Unassembled WGS sequence"/>
</dbReference>
<evidence type="ECO:0000313" key="3">
    <source>
        <dbReference type="EnsemblFungi" id="EJT70362"/>
    </source>
</evidence>
<reference evidence="3" key="5">
    <citation type="submission" date="2018-04" db="UniProtKB">
        <authorList>
            <consortium name="EnsemblFungi"/>
        </authorList>
    </citation>
    <scope>IDENTIFICATION</scope>
    <source>
        <strain evidence="3">R3-111a-1</strain>
    </source>
</reference>
<organism evidence="2">
    <name type="scientific">Gaeumannomyces tritici (strain R3-111a-1)</name>
    <name type="common">Wheat and barley take-all root rot fungus</name>
    <name type="synonym">Gaeumannomyces graminis var. tritici</name>
    <dbReference type="NCBI Taxonomy" id="644352"/>
    <lineage>
        <taxon>Eukaryota</taxon>
        <taxon>Fungi</taxon>
        <taxon>Dikarya</taxon>
        <taxon>Ascomycota</taxon>
        <taxon>Pezizomycotina</taxon>
        <taxon>Sordariomycetes</taxon>
        <taxon>Sordariomycetidae</taxon>
        <taxon>Magnaporthales</taxon>
        <taxon>Magnaporthaceae</taxon>
        <taxon>Gaeumannomyces</taxon>
    </lineage>
</organism>
<keyword evidence="4" id="KW-1185">Reference proteome</keyword>
<reference evidence="4" key="1">
    <citation type="submission" date="2010-07" db="EMBL/GenBank/DDBJ databases">
        <title>The genome sequence of Gaeumannomyces graminis var. tritici strain R3-111a-1.</title>
        <authorList>
            <consortium name="The Broad Institute Genome Sequencing Platform"/>
            <person name="Ma L.-J."/>
            <person name="Dead R."/>
            <person name="Young S."/>
            <person name="Zeng Q."/>
            <person name="Koehrsen M."/>
            <person name="Alvarado L."/>
            <person name="Berlin A."/>
            <person name="Chapman S.B."/>
            <person name="Chen Z."/>
            <person name="Freedman E."/>
            <person name="Gellesch M."/>
            <person name="Goldberg J."/>
            <person name="Griggs A."/>
            <person name="Gujja S."/>
            <person name="Heilman E.R."/>
            <person name="Heiman D."/>
            <person name="Hepburn T."/>
            <person name="Howarth C."/>
            <person name="Jen D."/>
            <person name="Larson L."/>
            <person name="Mehta T."/>
            <person name="Neiman D."/>
            <person name="Pearson M."/>
            <person name="Roberts A."/>
            <person name="Saif S."/>
            <person name="Shea T."/>
            <person name="Shenoy N."/>
            <person name="Sisk P."/>
            <person name="Stolte C."/>
            <person name="Sykes S."/>
            <person name="Walk T."/>
            <person name="White J."/>
            <person name="Yandava C."/>
            <person name="Haas B."/>
            <person name="Nusbaum C."/>
            <person name="Birren B."/>
        </authorList>
    </citation>
    <scope>NUCLEOTIDE SEQUENCE [LARGE SCALE GENOMIC DNA]</scope>
    <source>
        <strain evidence="4">R3-111a-1</strain>
    </source>
</reference>
<dbReference type="VEuPathDB" id="FungiDB:GGTG_11390"/>
<evidence type="ECO:0000256" key="1">
    <source>
        <dbReference type="SAM" id="MobiDB-lite"/>
    </source>
</evidence>
<dbReference type="EnsemblFungi" id="EJT70362">
    <property type="protein sequence ID" value="EJT70362"/>
    <property type="gene ID" value="GGTG_11390"/>
</dbReference>
<accession>J3PD17</accession>
<dbReference type="GeneID" id="20351848"/>
<dbReference type="RefSeq" id="XP_009227540.1">
    <property type="nucleotide sequence ID" value="XM_009229276.1"/>
</dbReference>
<sequence>MSSVLRLALAGVEKDTAPHADHMSSSHKAQKQLPSQVSGPILTSPWAGQRHDDAPSRMPRKHSRRRELATHPATELPHGRLIPEAALATDGGREAPRTRRRLPGTCIPDA</sequence>
<feature type="region of interest" description="Disordered" evidence="1">
    <location>
        <begin position="1"/>
        <end position="110"/>
    </location>
</feature>
<reference evidence="2" key="3">
    <citation type="submission" date="2010-09" db="EMBL/GenBank/DDBJ databases">
        <title>Annotation of Gaeumannomyces graminis var. tritici R3-111a-1.</title>
        <authorList>
            <consortium name="The Broad Institute Genome Sequencing Platform"/>
            <person name="Ma L.-J."/>
            <person name="Dead R."/>
            <person name="Young S.K."/>
            <person name="Zeng Q."/>
            <person name="Gargeya S."/>
            <person name="Fitzgerald M."/>
            <person name="Haas B."/>
            <person name="Abouelleil A."/>
            <person name="Alvarado L."/>
            <person name="Arachchi H.M."/>
            <person name="Berlin A."/>
            <person name="Brown A."/>
            <person name="Chapman S.B."/>
            <person name="Chen Z."/>
            <person name="Dunbar C."/>
            <person name="Freedman E."/>
            <person name="Gearin G."/>
            <person name="Gellesch M."/>
            <person name="Goldberg J."/>
            <person name="Griggs A."/>
            <person name="Gujja S."/>
            <person name="Heiman D."/>
            <person name="Howarth C."/>
            <person name="Larson L."/>
            <person name="Lui A."/>
            <person name="MacDonald P.J.P."/>
            <person name="Mehta T."/>
            <person name="Montmayeur A."/>
            <person name="Murphy C."/>
            <person name="Neiman D."/>
            <person name="Pearson M."/>
            <person name="Priest M."/>
            <person name="Roberts A."/>
            <person name="Saif S."/>
            <person name="Shea T."/>
            <person name="Shenoy N."/>
            <person name="Sisk P."/>
            <person name="Stolte C."/>
            <person name="Sykes S."/>
            <person name="Yandava C."/>
            <person name="Wortman J."/>
            <person name="Nusbaum C."/>
            <person name="Birren B."/>
        </authorList>
    </citation>
    <scope>NUCLEOTIDE SEQUENCE</scope>
    <source>
        <strain evidence="2">R3-111a-1</strain>
    </source>
</reference>
<gene>
    <name evidence="3" type="primary">20351848</name>
    <name evidence="2" type="ORF">GGTG_11390</name>
</gene>
<protein>
    <submittedName>
        <fullName evidence="2 3">Uncharacterized protein</fullName>
    </submittedName>
</protein>
<name>J3PD17_GAET3</name>